<proteinExistence type="predicted"/>
<dbReference type="Pfam" id="PF16640">
    <property type="entry name" value="Big_3_5"/>
    <property type="match status" value="1"/>
</dbReference>
<dbReference type="AlphaFoldDB" id="A0A6P2BYJ5"/>
<dbReference type="GO" id="GO:0005975">
    <property type="term" value="P:carbohydrate metabolic process"/>
    <property type="evidence" value="ECO:0007669"/>
    <property type="project" value="UniProtKB-ARBA"/>
</dbReference>
<accession>A0A6P2BYJ5</accession>
<evidence type="ECO:0000259" key="1">
    <source>
        <dbReference type="Pfam" id="PF16640"/>
    </source>
</evidence>
<name>A0A6P2BYJ5_9ACTN</name>
<dbReference type="InterPro" id="IPR032109">
    <property type="entry name" value="Big_3_5"/>
</dbReference>
<feature type="domain" description="Bacterial Ig-like" evidence="1">
    <location>
        <begin position="140"/>
        <end position="214"/>
    </location>
</feature>
<evidence type="ECO:0000313" key="2">
    <source>
        <dbReference type="EMBL" id="TVZ04144.1"/>
    </source>
</evidence>
<gene>
    <name evidence="2" type="ORF">EAS64_17250</name>
</gene>
<dbReference type="EMBL" id="RPFW01000003">
    <property type="protein sequence ID" value="TVZ04144.1"/>
    <property type="molecule type" value="Genomic_DNA"/>
</dbReference>
<keyword evidence="3" id="KW-1185">Reference proteome</keyword>
<dbReference type="RefSeq" id="WP_145854014.1">
    <property type="nucleotide sequence ID" value="NZ_RPFW01000003.1"/>
</dbReference>
<protein>
    <submittedName>
        <fullName evidence="2">Ig-like domain repeat protein</fullName>
    </submittedName>
</protein>
<comment type="caution">
    <text evidence="2">The sequence shown here is derived from an EMBL/GenBank/DDBJ whole genome shotgun (WGS) entry which is preliminary data.</text>
</comment>
<dbReference type="Gene3D" id="2.60.40.10">
    <property type="entry name" value="Immunoglobulins"/>
    <property type="match status" value="1"/>
</dbReference>
<dbReference type="InterPro" id="IPR013783">
    <property type="entry name" value="Ig-like_fold"/>
</dbReference>
<dbReference type="Proteomes" id="UP000460272">
    <property type="component" value="Unassembled WGS sequence"/>
</dbReference>
<evidence type="ECO:0000313" key="3">
    <source>
        <dbReference type="Proteomes" id="UP000460272"/>
    </source>
</evidence>
<organism evidence="2 3">
    <name type="scientific">Trebonia kvetii</name>
    <dbReference type="NCBI Taxonomy" id="2480626"/>
    <lineage>
        <taxon>Bacteria</taxon>
        <taxon>Bacillati</taxon>
        <taxon>Actinomycetota</taxon>
        <taxon>Actinomycetes</taxon>
        <taxon>Streptosporangiales</taxon>
        <taxon>Treboniaceae</taxon>
        <taxon>Trebonia</taxon>
    </lineage>
</organism>
<sequence length="216" mass="21348">MDDEVGGTWRQAQAIGGSGTVQAWIATEAHTVSCGSPGNCVAGGFPVDPGGVQRAFAVAETHGAWGKAIELPGTAARNVGGVADVASVSCAAPGDCAAGGFYTAGGGIRHAVTADRSAVTATSLALSAGRARFGRERAERLSVKVTSPTGGTPGGRVTVKAGSRTICAIKLKNGKGGCTLAAKQLRPGGYRLTAGYGGDATYAGSASAAKNLKITR</sequence>
<reference evidence="2 3" key="1">
    <citation type="submission" date="2018-11" db="EMBL/GenBank/DDBJ databases">
        <title>Trebonia kvetii gen.nov., sp.nov., a novel acidophilic actinobacterium, and proposal of the new actinobacterial family Treboniaceae fam. nov.</title>
        <authorList>
            <person name="Rapoport D."/>
            <person name="Sagova-Mareckova M."/>
            <person name="Sedlacek I."/>
            <person name="Provaznik J."/>
            <person name="Kralova S."/>
            <person name="Pavlinic D."/>
            <person name="Benes V."/>
            <person name="Kopecky J."/>
        </authorList>
    </citation>
    <scope>NUCLEOTIDE SEQUENCE [LARGE SCALE GENOMIC DNA]</scope>
    <source>
        <strain evidence="2 3">15Tr583</strain>
    </source>
</reference>
<dbReference type="OrthoDB" id="5240813at2"/>